<name>A0AAE0P6C0_9PEZI</name>
<reference evidence="1" key="1">
    <citation type="journal article" date="2023" name="Mol. Phylogenet. Evol.">
        <title>Genome-scale phylogeny and comparative genomics of the fungal order Sordariales.</title>
        <authorList>
            <person name="Hensen N."/>
            <person name="Bonometti L."/>
            <person name="Westerberg I."/>
            <person name="Brannstrom I.O."/>
            <person name="Guillou S."/>
            <person name="Cros-Aarteil S."/>
            <person name="Calhoun S."/>
            <person name="Haridas S."/>
            <person name="Kuo A."/>
            <person name="Mondo S."/>
            <person name="Pangilinan J."/>
            <person name="Riley R."/>
            <person name="LaButti K."/>
            <person name="Andreopoulos B."/>
            <person name="Lipzen A."/>
            <person name="Chen C."/>
            <person name="Yan M."/>
            <person name="Daum C."/>
            <person name="Ng V."/>
            <person name="Clum A."/>
            <person name="Steindorff A."/>
            <person name="Ohm R.A."/>
            <person name="Martin F."/>
            <person name="Silar P."/>
            <person name="Natvig D.O."/>
            <person name="Lalanne C."/>
            <person name="Gautier V."/>
            <person name="Ament-Velasquez S.L."/>
            <person name="Kruys A."/>
            <person name="Hutchinson M.I."/>
            <person name="Powell A.J."/>
            <person name="Barry K."/>
            <person name="Miller A.N."/>
            <person name="Grigoriev I.V."/>
            <person name="Debuchy R."/>
            <person name="Gladieux P."/>
            <person name="Hiltunen Thoren M."/>
            <person name="Johannesson H."/>
        </authorList>
    </citation>
    <scope>NUCLEOTIDE SEQUENCE</scope>
    <source>
        <strain evidence="1">CBS 232.78</strain>
    </source>
</reference>
<accession>A0AAE0P6C0</accession>
<dbReference type="AlphaFoldDB" id="A0AAE0P6C0"/>
<protein>
    <submittedName>
        <fullName evidence="1">Uncharacterized protein</fullName>
    </submittedName>
</protein>
<dbReference type="Proteomes" id="UP001285441">
    <property type="component" value="Unassembled WGS sequence"/>
</dbReference>
<gene>
    <name evidence="1" type="ORF">B0H63DRAFT_35133</name>
</gene>
<sequence length="216" mass="24105">MLLLRVRPGQGSVPTLACRGRKVRLHCTSPPPPPSRRTECNELYFASTYVRTHMSSYEGIAQGVCSIEIRRGAWTVQCCGHGYAQSSLFDTHQSSSRPRGPCSIYMLDRIWGCSCCHDKRPTGPLIVSKGGWWSRGPQASERGRDHRKECPNRNHRGNKRCLSVTCSLISSSQACPPIRIPQVVRAPPVLPCNIWLLGSPKLRSCNMRRVPVPTIE</sequence>
<keyword evidence="2" id="KW-1185">Reference proteome</keyword>
<reference evidence="1" key="2">
    <citation type="submission" date="2023-06" db="EMBL/GenBank/DDBJ databases">
        <authorList>
            <consortium name="Lawrence Berkeley National Laboratory"/>
            <person name="Haridas S."/>
            <person name="Hensen N."/>
            <person name="Bonometti L."/>
            <person name="Westerberg I."/>
            <person name="Brannstrom I.O."/>
            <person name="Guillou S."/>
            <person name="Cros-Aarteil S."/>
            <person name="Calhoun S."/>
            <person name="Kuo A."/>
            <person name="Mondo S."/>
            <person name="Pangilinan J."/>
            <person name="Riley R."/>
            <person name="LaButti K."/>
            <person name="Andreopoulos B."/>
            <person name="Lipzen A."/>
            <person name="Chen C."/>
            <person name="Yanf M."/>
            <person name="Daum C."/>
            <person name="Ng V."/>
            <person name="Clum A."/>
            <person name="Steindorff A."/>
            <person name="Ohm R."/>
            <person name="Martin F."/>
            <person name="Silar P."/>
            <person name="Natvig D."/>
            <person name="Lalanne C."/>
            <person name="Gautier V."/>
            <person name="Ament-velasquez S.L."/>
            <person name="Kruys A."/>
            <person name="Hutchinson M.I."/>
            <person name="Powell A.J."/>
            <person name="Barry K."/>
            <person name="Miller A.N."/>
            <person name="Grigoriev I.V."/>
            <person name="Debuchy R."/>
            <person name="Gladieux P."/>
            <person name="Thoren M.H."/>
            <person name="Johannesson H."/>
        </authorList>
    </citation>
    <scope>NUCLEOTIDE SEQUENCE</scope>
    <source>
        <strain evidence="1">CBS 232.78</strain>
    </source>
</reference>
<dbReference type="EMBL" id="JAULSW010000001">
    <property type="protein sequence ID" value="KAK3394084.1"/>
    <property type="molecule type" value="Genomic_DNA"/>
</dbReference>
<comment type="caution">
    <text evidence="1">The sequence shown here is derived from an EMBL/GenBank/DDBJ whole genome shotgun (WGS) entry which is preliminary data.</text>
</comment>
<proteinExistence type="predicted"/>
<evidence type="ECO:0000313" key="1">
    <source>
        <dbReference type="EMBL" id="KAK3394084.1"/>
    </source>
</evidence>
<evidence type="ECO:0000313" key="2">
    <source>
        <dbReference type="Proteomes" id="UP001285441"/>
    </source>
</evidence>
<organism evidence="1 2">
    <name type="scientific">Podospora didyma</name>
    <dbReference type="NCBI Taxonomy" id="330526"/>
    <lineage>
        <taxon>Eukaryota</taxon>
        <taxon>Fungi</taxon>
        <taxon>Dikarya</taxon>
        <taxon>Ascomycota</taxon>
        <taxon>Pezizomycotina</taxon>
        <taxon>Sordariomycetes</taxon>
        <taxon>Sordariomycetidae</taxon>
        <taxon>Sordariales</taxon>
        <taxon>Podosporaceae</taxon>
        <taxon>Podospora</taxon>
    </lineage>
</organism>